<dbReference type="Gene3D" id="2.170.130.10">
    <property type="entry name" value="TonB-dependent receptor, plug domain"/>
    <property type="match status" value="1"/>
</dbReference>
<dbReference type="InterPro" id="IPR037066">
    <property type="entry name" value="Plug_dom_sf"/>
</dbReference>
<comment type="caution">
    <text evidence="10">The sequence shown here is derived from an EMBL/GenBank/DDBJ whole genome shotgun (WGS) entry which is preliminary data.</text>
</comment>
<dbReference type="Proteomes" id="UP000774935">
    <property type="component" value="Unassembled WGS sequence"/>
</dbReference>
<name>A0ABS6XAS2_9BACT</name>
<dbReference type="Gene3D" id="2.40.170.20">
    <property type="entry name" value="TonB-dependent receptor, beta-barrel domain"/>
    <property type="match status" value="1"/>
</dbReference>
<organism evidence="10 11">
    <name type="scientific">Pontibacter populi</name>
    <dbReference type="NCBI Taxonomy" id="890055"/>
    <lineage>
        <taxon>Bacteria</taxon>
        <taxon>Pseudomonadati</taxon>
        <taxon>Bacteroidota</taxon>
        <taxon>Cytophagia</taxon>
        <taxon>Cytophagales</taxon>
        <taxon>Hymenobacteraceae</taxon>
        <taxon>Pontibacter</taxon>
    </lineage>
</organism>
<dbReference type="InterPro" id="IPR036942">
    <property type="entry name" value="Beta-barrel_TonB_sf"/>
</dbReference>
<dbReference type="InterPro" id="IPR008969">
    <property type="entry name" value="CarboxyPept-like_regulatory"/>
</dbReference>
<evidence type="ECO:0000256" key="7">
    <source>
        <dbReference type="ARBA" id="ARBA00023237"/>
    </source>
</evidence>
<keyword evidence="2" id="KW-0813">Transport</keyword>
<accession>A0ABS6XAS2</accession>
<feature type="chain" id="PRO_5047135747" evidence="8">
    <location>
        <begin position="20"/>
        <end position="782"/>
    </location>
</feature>
<evidence type="ECO:0000256" key="6">
    <source>
        <dbReference type="ARBA" id="ARBA00023136"/>
    </source>
</evidence>
<keyword evidence="6" id="KW-0472">Membrane</keyword>
<keyword evidence="3" id="KW-1134">Transmembrane beta strand</keyword>
<keyword evidence="11" id="KW-1185">Reference proteome</keyword>
<evidence type="ECO:0000256" key="3">
    <source>
        <dbReference type="ARBA" id="ARBA00022452"/>
    </source>
</evidence>
<keyword evidence="10" id="KW-0675">Receptor</keyword>
<dbReference type="Pfam" id="PF07715">
    <property type="entry name" value="Plug"/>
    <property type="match status" value="1"/>
</dbReference>
<dbReference type="SUPFAM" id="SSF56935">
    <property type="entry name" value="Porins"/>
    <property type="match status" value="1"/>
</dbReference>
<comment type="subcellular location">
    <subcellularLocation>
        <location evidence="1">Cell outer membrane</location>
        <topology evidence="1">Multi-pass membrane protein</topology>
    </subcellularLocation>
</comment>
<sequence>MLHRILIVFLILLVQQGFAQQPDSKKYKITGTVKGAWGERLEGAYVVFSQDKSALSDKQGRFSIALSKGTYEVNCQFIGMAPFRETIVVTEDKDIVLTLVPRNFDLKVVEVTARPTTGINSTNMGSSYIDQKLMTRMPKLLGEADVIRTVSTLPGVVNAGEGTSGFFVRGGSADQNLVLMDDAPIFNSNHLFGFFSVYNPDILKSFTLHRSGISARYGSRISSILDVSLRDGNEDKMQYEIGLSPITAKFSMDGPISEKLTMLVALRGAYPNYVMKLFPSKNIKKSSGHFYDGNLKFKYKLDEKNSLTFSGYHSGDGFKFPNDTTYQWTNTLGTLKWNHLFSNDFTGTATAVKSIYKNKVEGISTGEEFELRSGIDLSQFKVDFGYFGKENHQVDFGAEVSLYAIEPGDLVPYGTSSLNRRTLQDDKGLESVAFINDEFKLNDKFSVSVGLRYSHFAKIGPSVTYVYAEGQPRSDLNIIDTLYYSSGNVVQTYHGLEPRASVKYSLSEASSFKIGYSRTRQYIQLISNTAAITPVDVWKLSNKHIEPQVSDQVSVGYFFMEPESMYEYSWEVYYKNLYNQVDYKDGATILLNPSLESDLLFGDGYAYGSEWLVKKNLGRMRGWVSFTYSRSLRKIAGATKAETINDGEYYPSNYDKPLNLNVFVDYHLWPNWKVSGNFTYNTGRPVTAADSWYWFQGQIFSNYAGRNQQRMPDYHRLDVSLNREIIKTDKAEYSGSLSVYNVYGRKNAYSMLYQHYYGESPSAYKLSVLGAPVPSINFNVKF</sequence>
<dbReference type="PANTHER" id="PTHR30069">
    <property type="entry name" value="TONB-DEPENDENT OUTER MEMBRANE RECEPTOR"/>
    <property type="match status" value="1"/>
</dbReference>
<evidence type="ECO:0000313" key="11">
    <source>
        <dbReference type="Proteomes" id="UP000774935"/>
    </source>
</evidence>
<dbReference type="SUPFAM" id="SSF49464">
    <property type="entry name" value="Carboxypeptidase regulatory domain-like"/>
    <property type="match status" value="1"/>
</dbReference>
<evidence type="ECO:0000313" key="10">
    <source>
        <dbReference type="EMBL" id="MBW3365071.1"/>
    </source>
</evidence>
<evidence type="ECO:0000256" key="8">
    <source>
        <dbReference type="SAM" id="SignalP"/>
    </source>
</evidence>
<evidence type="ECO:0000256" key="2">
    <source>
        <dbReference type="ARBA" id="ARBA00022448"/>
    </source>
</evidence>
<evidence type="ECO:0000259" key="9">
    <source>
        <dbReference type="Pfam" id="PF07715"/>
    </source>
</evidence>
<keyword evidence="4" id="KW-0812">Transmembrane</keyword>
<dbReference type="EMBL" id="JAHWXQ010000002">
    <property type="protein sequence ID" value="MBW3365071.1"/>
    <property type="molecule type" value="Genomic_DNA"/>
</dbReference>
<keyword evidence="7" id="KW-0998">Cell outer membrane</keyword>
<gene>
    <name evidence="10" type="ORF">KYK27_08450</name>
</gene>
<dbReference type="Pfam" id="PF13620">
    <property type="entry name" value="CarboxypepD_reg"/>
    <property type="match status" value="1"/>
</dbReference>
<reference evidence="10 11" key="1">
    <citation type="submission" date="2021-07" db="EMBL/GenBank/DDBJ databases">
        <authorList>
            <person name="Kim M.K."/>
        </authorList>
    </citation>
    <scope>NUCLEOTIDE SEQUENCE [LARGE SCALE GENOMIC DNA]</scope>
    <source>
        <strain evidence="10 11">HLY7-15</strain>
    </source>
</reference>
<feature type="domain" description="TonB-dependent receptor plug" evidence="9">
    <location>
        <begin position="143"/>
        <end position="220"/>
    </location>
</feature>
<feature type="signal peptide" evidence="8">
    <location>
        <begin position="1"/>
        <end position="19"/>
    </location>
</feature>
<evidence type="ECO:0000256" key="4">
    <source>
        <dbReference type="ARBA" id="ARBA00022692"/>
    </source>
</evidence>
<proteinExistence type="predicted"/>
<dbReference type="RefSeq" id="WP_199109596.1">
    <property type="nucleotide sequence ID" value="NZ_JAHWXQ010000002.1"/>
</dbReference>
<dbReference type="InterPro" id="IPR039426">
    <property type="entry name" value="TonB-dep_rcpt-like"/>
</dbReference>
<evidence type="ECO:0000256" key="5">
    <source>
        <dbReference type="ARBA" id="ARBA00022729"/>
    </source>
</evidence>
<protein>
    <submittedName>
        <fullName evidence="10">TonB-dependent receptor</fullName>
    </submittedName>
</protein>
<evidence type="ECO:0000256" key="1">
    <source>
        <dbReference type="ARBA" id="ARBA00004571"/>
    </source>
</evidence>
<dbReference type="InterPro" id="IPR012910">
    <property type="entry name" value="Plug_dom"/>
</dbReference>
<keyword evidence="5 8" id="KW-0732">Signal</keyword>
<dbReference type="PANTHER" id="PTHR30069:SF29">
    <property type="entry name" value="HEMOGLOBIN AND HEMOGLOBIN-HAPTOGLOBIN-BINDING PROTEIN 1-RELATED"/>
    <property type="match status" value="1"/>
</dbReference>
<dbReference type="Gene3D" id="2.60.40.1120">
    <property type="entry name" value="Carboxypeptidase-like, regulatory domain"/>
    <property type="match status" value="1"/>
</dbReference>